<evidence type="ECO:0000313" key="1">
    <source>
        <dbReference type="EMBL" id="MDR6610382.1"/>
    </source>
</evidence>
<reference evidence="1" key="1">
    <citation type="submission" date="2023-07" db="EMBL/GenBank/DDBJ databases">
        <title>Sorghum-associated microbial communities from plants grown in Nebraska, USA.</title>
        <authorList>
            <person name="Schachtman D."/>
        </authorList>
    </citation>
    <scope>NUCLEOTIDE SEQUENCE</scope>
    <source>
        <strain evidence="1">BE46</strain>
    </source>
</reference>
<evidence type="ECO:0000313" key="2">
    <source>
        <dbReference type="Proteomes" id="UP001259420"/>
    </source>
</evidence>
<dbReference type="EMBL" id="JAVDSD010000021">
    <property type="protein sequence ID" value="MDR6610382.1"/>
    <property type="molecule type" value="Genomic_DNA"/>
</dbReference>
<comment type="caution">
    <text evidence="1">The sequence shown here is derived from an EMBL/GenBank/DDBJ whole genome shotgun (WGS) entry which is preliminary data.</text>
</comment>
<organism evidence="1 2">
    <name type="scientific">Pseudomonas synxantha</name>
    <dbReference type="NCBI Taxonomy" id="47883"/>
    <lineage>
        <taxon>Bacteria</taxon>
        <taxon>Pseudomonadati</taxon>
        <taxon>Pseudomonadota</taxon>
        <taxon>Gammaproteobacteria</taxon>
        <taxon>Pseudomonadales</taxon>
        <taxon>Pseudomonadaceae</taxon>
        <taxon>Pseudomonas</taxon>
    </lineage>
</organism>
<protein>
    <submittedName>
        <fullName evidence="1">Uncharacterized protein</fullName>
    </submittedName>
</protein>
<keyword evidence="2" id="KW-1185">Reference proteome</keyword>
<sequence>MPLTKSFAWLAFFNANLVSALPQLIQFFTPAGTILSELAEQLVSTSRLWSPTAAVTMPGDIATGKIQSRGVGGHFLHIHRPNCASAVPVLPAKPYPSQPAWL</sequence>
<accession>A0ACC6JVS4</accession>
<name>A0ACC6JVS4_9PSED</name>
<proteinExistence type="predicted"/>
<dbReference type="Proteomes" id="UP001259420">
    <property type="component" value="Unassembled WGS sequence"/>
</dbReference>
<gene>
    <name evidence="1" type="ORF">J2X87_005492</name>
</gene>